<dbReference type="PANTHER" id="PTHR38766">
    <property type="entry name" value="FLAGELLAR PROTEIN FLIO"/>
    <property type="match status" value="1"/>
</dbReference>
<evidence type="ECO:0000256" key="2">
    <source>
        <dbReference type="ARBA" id="ARBA00004236"/>
    </source>
</evidence>
<dbReference type="PANTHER" id="PTHR38766:SF1">
    <property type="entry name" value="FLAGELLAR PROTEIN FLIO"/>
    <property type="match status" value="1"/>
</dbReference>
<evidence type="ECO:0000313" key="10">
    <source>
        <dbReference type="EMBL" id="GAK44725.1"/>
    </source>
</evidence>
<evidence type="ECO:0000256" key="1">
    <source>
        <dbReference type="ARBA" id="ARBA00004117"/>
    </source>
</evidence>
<sequence>MDLAEYTRFLGALLLVLAMIGACAWLARRFGLMQNGLPGASASRLAVVEKLTLDPKHKLLLIRRDGKEHLIVVGETTTLIEAGLDAPVPAETGTEAEAANVASFPGAAPSAASAASGAVQPKMTAPEFLLKGIAYLKERRS</sequence>
<evidence type="ECO:0000256" key="3">
    <source>
        <dbReference type="ARBA" id="ARBA00022475"/>
    </source>
</evidence>
<gene>
    <name evidence="10" type="ORF">M2A_1224</name>
</gene>
<dbReference type="GO" id="GO:0044781">
    <property type="term" value="P:bacterial-type flagellum organization"/>
    <property type="evidence" value="ECO:0007669"/>
    <property type="project" value="InterPro"/>
</dbReference>
<dbReference type="Proteomes" id="UP000028702">
    <property type="component" value="Unassembled WGS sequence"/>
</dbReference>
<dbReference type="EMBL" id="BBIO01000005">
    <property type="protein sequence ID" value="GAK44725.1"/>
    <property type="molecule type" value="Genomic_DNA"/>
</dbReference>
<comment type="caution">
    <text evidence="10">The sequence shown here is derived from an EMBL/GenBank/DDBJ whole genome shotgun (WGS) entry which is preliminary data.</text>
</comment>
<evidence type="ECO:0000256" key="4">
    <source>
        <dbReference type="ARBA" id="ARBA00022692"/>
    </source>
</evidence>
<keyword evidence="6 9" id="KW-0472">Membrane</keyword>
<comment type="similarity">
    <text evidence="8">Belongs to the FliO/MopB family.</text>
</comment>
<keyword evidence="11" id="KW-1185">Reference proteome</keyword>
<keyword evidence="7" id="KW-0975">Bacterial flagellum</keyword>
<comment type="subcellular location">
    <subcellularLocation>
        <location evidence="1">Bacterial flagellum basal body</location>
    </subcellularLocation>
    <subcellularLocation>
        <location evidence="2">Cell membrane</location>
    </subcellularLocation>
</comment>
<protein>
    <submittedName>
        <fullName evidence="10">Conserved protein</fullName>
    </submittedName>
</protein>
<evidence type="ECO:0000256" key="9">
    <source>
        <dbReference type="SAM" id="Phobius"/>
    </source>
</evidence>
<evidence type="ECO:0000313" key="11">
    <source>
        <dbReference type="Proteomes" id="UP000028702"/>
    </source>
</evidence>
<feature type="transmembrane region" description="Helical" evidence="9">
    <location>
        <begin position="6"/>
        <end position="27"/>
    </location>
</feature>
<dbReference type="Pfam" id="PF04347">
    <property type="entry name" value="FliO"/>
    <property type="match status" value="1"/>
</dbReference>
<keyword evidence="5 9" id="KW-1133">Transmembrane helix</keyword>
<dbReference type="InterPro" id="IPR022781">
    <property type="entry name" value="Flagellar_biosynth_FliO"/>
</dbReference>
<dbReference type="RefSeq" id="WP_052379247.1">
    <property type="nucleotide sequence ID" value="NZ_BBIO01000005.1"/>
</dbReference>
<keyword evidence="3" id="KW-1003">Cell membrane</keyword>
<dbReference type="InterPro" id="IPR052205">
    <property type="entry name" value="FliO/MopB"/>
</dbReference>
<keyword evidence="4 9" id="KW-0812">Transmembrane</keyword>
<accession>A0A081B9K7</accession>
<reference evidence="10 11" key="1">
    <citation type="submission" date="2014-07" db="EMBL/GenBank/DDBJ databases">
        <title>Tepidicaulis marinum gen. nov., sp. nov., a novel marine bacterium denitrifying nitrate to nitrous oxide strictly under microaerobic conditions.</title>
        <authorList>
            <person name="Takeuchi M."/>
            <person name="Yamagishi T."/>
            <person name="Kamagata Y."/>
            <person name="Oshima K."/>
            <person name="Hattori M."/>
            <person name="Katayama T."/>
            <person name="Hanada S."/>
            <person name="Tamaki H."/>
            <person name="Marumo K."/>
            <person name="Maeda H."/>
            <person name="Nedachi M."/>
            <person name="Iwasaki W."/>
            <person name="Suwa Y."/>
            <person name="Sakata S."/>
        </authorList>
    </citation>
    <scope>NUCLEOTIDE SEQUENCE [LARGE SCALE GENOMIC DNA]</scope>
    <source>
        <strain evidence="10 11">MA2</strain>
    </source>
</reference>
<dbReference type="GO" id="GO:0005886">
    <property type="term" value="C:plasma membrane"/>
    <property type="evidence" value="ECO:0007669"/>
    <property type="project" value="UniProtKB-SubCell"/>
</dbReference>
<dbReference type="GO" id="GO:0009425">
    <property type="term" value="C:bacterial-type flagellum basal body"/>
    <property type="evidence" value="ECO:0007669"/>
    <property type="project" value="UniProtKB-SubCell"/>
</dbReference>
<organism evidence="10 11">
    <name type="scientific">Tepidicaulis marinus</name>
    <dbReference type="NCBI Taxonomy" id="1333998"/>
    <lineage>
        <taxon>Bacteria</taxon>
        <taxon>Pseudomonadati</taxon>
        <taxon>Pseudomonadota</taxon>
        <taxon>Alphaproteobacteria</taxon>
        <taxon>Hyphomicrobiales</taxon>
        <taxon>Parvibaculaceae</taxon>
        <taxon>Tepidicaulis</taxon>
    </lineage>
</organism>
<dbReference type="STRING" id="1333998.M2A_1224"/>
<evidence type="ECO:0000256" key="7">
    <source>
        <dbReference type="ARBA" id="ARBA00023143"/>
    </source>
</evidence>
<evidence type="ECO:0000256" key="5">
    <source>
        <dbReference type="ARBA" id="ARBA00022989"/>
    </source>
</evidence>
<dbReference type="eggNOG" id="COG3190">
    <property type="taxonomic scope" value="Bacteria"/>
</dbReference>
<evidence type="ECO:0000256" key="6">
    <source>
        <dbReference type="ARBA" id="ARBA00023136"/>
    </source>
</evidence>
<proteinExistence type="inferred from homology"/>
<name>A0A081B9K7_9HYPH</name>
<evidence type="ECO:0000256" key="8">
    <source>
        <dbReference type="ARBA" id="ARBA00037937"/>
    </source>
</evidence>
<dbReference type="AlphaFoldDB" id="A0A081B9K7"/>